<evidence type="ECO:0000313" key="2">
    <source>
        <dbReference type="Proteomes" id="UP001178507"/>
    </source>
</evidence>
<dbReference type="AlphaFoldDB" id="A0AA36NEU3"/>
<dbReference type="EMBL" id="CAUJNA010003800">
    <property type="protein sequence ID" value="CAJ1410000.1"/>
    <property type="molecule type" value="Genomic_DNA"/>
</dbReference>
<dbReference type="Proteomes" id="UP001178507">
    <property type="component" value="Unassembled WGS sequence"/>
</dbReference>
<accession>A0AA36NEU3</accession>
<proteinExistence type="predicted"/>
<keyword evidence="2" id="KW-1185">Reference proteome</keyword>
<evidence type="ECO:0000313" key="1">
    <source>
        <dbReference type="EMBL" id="CAJ1410000.1"/>
    </source>
</evidence>
<organism evidence="1 2">
    <name type="scientific">Effrenium voratum</name>
    <dbReference type="NCBI Taxonomy" id="2562239"/>
    <lineage>
        <taxon>Eukaryota</taxon>
        <taxon>Sar</taxon>
        <taxon>Alveolata</taxon>
        <taxon>Dinophyceae</taxon>
        <taxon>Suessiales</taxon>
        <taxon>Symbiodiniaceae</taxon>
        <taxon>Effrenium</taxon>
    </lineage>
</organism>
<comment type="caution">
    <text evidence="1">The sequence shown here is derived from an EMBL/GenBank/DDBJ whole genome shotgun (WGS) entry which is preliminary data.</text>
</comment>
<protein>
    <submittedName>
        <fullName evidence="1">Uncharacterized protein</fullName>
    </submittedName>
</protein>
<sequence>MPCSFLDPLPAIQGLREASGRGQGKPLAVRSYSLAWSPGIHFRTPRRLQRVVLLLLMAQRRPGAVARLPKALWIDRILPLL</sequence>
<gene>
    <name evidence="1" type="ORF">EVOR1521_LOCUS30951</name>
</gene>
<name>A0AA36NEU3_9DINO</name>
<reference evidence="1" key="1">
    <citation type="submission" date="2023-08" db="EMBL/GenBank/DDBJ databases">
        <authorList>
            <person name="Chen Y."/>
            <person name="Shah S."/>
            <person name="Dougan E. K."/>
            <person name="Thang M."/>
            <person name="Chan C."/>
        </authorList>
    </citation>
    <scope>NUCLEOTIDE SEQUENCE</scope>
</reference>